<protein>
    <submittedName>
        <fullName evidence="2">Uncharacterized protein</fullName>
    </submittedName>
</protein>
<proteinExistence type="predicted"/>
<evidence type="ECO:0000313" key="2">
    <source>
        <dbReference type="EMBL" id="KAF7344337.1"/>
    </source>
</evidence>
<accession>A0A8H7CQB4</accession>
<feature type="region of interest" description="Disordered" evidence="1">
    <location>
        <begin position="127"/>
        <end position="185"/>
    </location>
</feature>
<organism evidence="2 3">
    <name type="scientific">Mycena sanguinolenta</name>
    <dbReference type="NCBI Taxonomy" id="230812"/>
    <lineage>
        <taxon>Eukaryota</taxon>
        <taxon>Fungi</taxon>
        <taxon>Dikarya</taxon>
        <taxon>Basidiomycota</taxon>
        <taxon>Agaricomycotina</taxon>
        <taxon>Agaricomycetes</taxon>
        <taxon>Agaricomycetidae</taxon>
        <taxon>Agaricales</taxon>
        <taxon>Marasmiineae</taxon>
        <taxon>Mycenaceae</taxon>
        <taxon>Mycena</taxon>
    </lineage>
</organism>
<reference evidence="2" key="1">
    <citation type="submission" date="2020-05" db="EMBL/GenBank/DDBJ databases">
        <title>Mycena genomes resolve the evolution of fungal bioluminescence.</title>
        <authorList>
            <person name="Tsai I.J."/>
        </authorList>
    </citation>
    <scope>NUCLEOTIDE SEQUENCE</scope>
    <source>
        <strain evidence="2">160909Yilan</strain>
    </source>
</reference>
<dbReference type="AlphaFoldDB" id="A0A8H7CQB4"/>
<dbReference type="Proteomes" id="UP000623467">
    <property type="component" value="Unassembled WGS sequence"/>
</dbReference>
<comment type="caution">
    <text evidence="2">The sequence shown here is derived from an EMBL/GenBank/DDBJ whole genome shotgun (WGS) entry which is preliminary data.</text>
</comment>
<name>A0A8H7CQB4_9AGAR</name>
<evidence type="ECO:0000313" key="3">
    <source>
        <dbReference type="Proteomes" id="UP000623467"/>
    </source>
</evidence>
<keyword evidence="3" id="KW-1185">Reference proteome</keyword>
<evidence type="ECO:0000256" key="1">
    <source>
        <dbReference type="SAM" id="MobiDB-lite"/>
    </source>
</evidence>
<dbReference type="EMBL" id="JACAZH010000021">
    <property type="protein sequence ID" value="KAF7344337.1"/>
    <property type="molecule type" value="Genomic_DNA"/>
</dbReference>
<gene>
    <name evidence="2" type="ORF">MSAN_01914600</name>
</gene>
<dbReference type="OrthoDB" id="3028829at2759"/>
<sequence length="327" mass="35755">MAPGTRPLVSSTSPTSSTLLLALVLTSDPPRPRVKTVARTRLHLPFRPFTSASFAQGRPQIASFSPENPFYFNFEAALRAENARRMHSEDSGDLHLDDVPFDAEPASSSSTSTSAFALSTSLASTSTSGWTHRRCAQESKAARPRQKPTASRRQLAAPQAMNLPHPSPSLSRARPTPRHYLSNSPVKTFAPRKHLSYFEWDGRTSRPFIESEGRIVGAFFSAPRDPTWLDVVKRAGEALCREYLSMSFPAAAYKHRRGDFAQDAVERSFGGGRKDVGKITLSSLSNGPAMDRIARNPDVGRILGHALGGLKAFSAPLALPRKCTKIR</sequence>